<organism evidence="6 7">
    <name type="scientific">Pacificispira spongiicola</name>
    <dbReference type="NCBI Taxonomy" id="2729598"/>
    <lineage>
        <taxon>Bacteria</taxon>
        <taxon>Pseudomonadati</taxon>
        <taxon>Pseudomonadota</taxon>
        <taxon>Alphaproteobacteria</taxon>
        <taxon>Rhodospirillales</taxon>
        <taxon>Rhodospirillaceae</taxon>
        <taxon>Pacificispira</taxon>
    </lineage>
</organism>
<feature type="transmembrane region" description="Helical" evidence="4">
    <location>
        <begin position="350"/>
        <end position="371"/>
    </location>
</feature>
<feature type="transmembrane region" description="Helical" evidence="4">
    <location>
        <begin position="226"/>
        <end position="250"/>
    </location>
</feature>
<dbReference type="SUPFAM" id="SSF103473">
    <property type="entry name" value="MFS general substrate transporter"/>
    <property type="match status" value="1"/>
</dbReference>
<comment type="caution">
    <text evidence="6">The sequence shown here is derived from an EMBL/GenBank/DDBJ whole genome shotgun (WGS) entry which is preliminary data.</text>
</comment>
<evidence type="ECO:0000256" key="1">
    <source>
        <dbReference type="ARBA" id="ARBA00022692"/>
    </source>
</evidence>
<evidence type="ECO:0000259" key="5">
    <source>
        <dbReference type="PROSITE" id="PS50850"/>
    </source>
</evidence>
<accession>A0A7Y0DWE4</accession>
<dbReference type="EMBL" id="JABBNT010000001">
    <property type="protein sequence ID" value="NMM42850.1"/>
    <property type="molecule type" value="Genomic_DNA"/>
</dbReference>
<dbReference type="PANTHER" id="PTHR42910:SF1">
    <property type="entry name" value="MAJOR FACILITATOR SUPERFAMILY (MFS) PROFILE DOMAIN-CONTAINING PROTEIN"/>
    <property type="match status" value="1"/>
</dbReference>
<keyword evidence="3 4" id="KW-0472">Membrane</keyword>
<dbReference type="GO" id="GO:0022857">
    <property type="term" value="F:transmembrane transporter activity"/>
    <property type="evidence" value="ECO:0007669"/>
    <property type="project" value="InterPro"/>
</dbReference>
<dbReference type="PANTHER" id="PTHR42910">
    <property type="entry name" value="TRANSPORTER SCO4007-RELATED"/>
    <property type="match status" value="1"/>
</dbReference>
<dbReference type="AlphaFoldDB" id="A0A7Y0DWE4"/>
<evidence type="ECO:0000256" key="3">
    <source>
        <dbReference type="ARBA" id="ARBA00023136"/>
    </source>
</evidence>
<keyword evidence="7" id="KW-1185">Reference proteome</keyword>
<dbReference type="Gene3D" id="1.20.1250.20">
    <property type="entry name" value="MFS general substrate transporter like domains"/>
    <property type="match status" value="1"/>
</dbReference>
<reference evidence="6 7" key="1">
    <citation type="submission" date="2020-04" db="EMBL/GenBank/DDBJ databases">
        <title>Rhodospirillaceae bacterium KN72 isolated from deep sea.</title>
        <authorList>
            <person name="Zhang D.-C."/>
        </authorList>
    </citation>
    <scope>NUCLEOTIDE SEQUENCE [LARGE SCALE GENOMIC DNA]</scope>
    <source>
        <strain evidence="6 7">KN72</strain>
    </source>
</reference>
<gene>
    <name evidence="6" type="ORF">HH303_00060</name>
</gene>
<name>A0A7Y0DWE4_9PROT</name>
<feature type="transmembrane region" description="Helical" evidence="4">
    <location>
        <begin position="377"/>
        <end position="395"/>
    </location>
</feature>
<dbReference type="InterPro" id="IPR020846">
    <property type="entry name" value="MFS_dom"/>
</dbReference>
<feature type="transmembrane region" description="Helical" evidence="4">
    <location>
        <begin position="93"/>
        <end position="126"/>
    </location>
</feature>
<dbReference type="CDD" id="cd17324">
    <property type="entry name" value="MFS_NepI_like"/>
    <property type="match status" value="1"/>
</dbReference>
<feature type="transmembrane region" description="Helical" evidence="4">
    <location>
        <begin position="289"/>
        <end position="305"/>
    </location>
</feature>
<keyword evidence="1 4" id="KW-0812">Transmembrane</keyword>
<dbReference type="InterPro" id="IPR011701">
    <property type="entry name" value="MFS"/>
</dbReference>
<protein>
    <submittedName>
        <fullName evidence="6">MFS transporter</fullName>
    </submittedName>
</protein>
<feature type="domain" description="Major facilitator superfamily (MFS) profile" evidence="5">
    <location>
        <begin position="21"/>
        <end position="401"/>
    </location>
</feature>
<dbReference type="RefSeq" id="WP_169623174.1">
    <property type="nucleotide sequence ID" value="NZ_JABBNT010000001.1"/>
</dbReference>
<evidence type="ECO:0000256" key="2">
    <source>
        <dbReference type="ARBA" id="ARBA00022989"/>
    </source>
</evidence>
<evidence type="ECO:0000313" key="7">
    <source>
        <dbReference type="Proteomes" id="UP000539372"/>
    </source>
</evidence>
<evidence type="ECO:0000313" key="6">
    <source>
        <dbReference type="EMBL" id="NMM42850.1"/>
    </source>
</evidence>
<dbReference type="Pfam" id="PF07690">
    <property type="entry name" value="MFS_1"/>
    <property type="match status" value="1"/>
</dbReference>
<feature type="transmembrane region" description="Helical" evidence="4">
    <location>
        <begin position="256"/>
        <end position="277"/>
    </location>
</feature>
<dbReference type="PROSITE" id="PS50850">
    <property type="entry name" value="MFS"/>
    <property type="match status" value="1"/>
</dbReference>
<keyword evidence="2 4" id="KW-1133">Transmembrane helix</keyword>
<evidence type="ECO:0000256" key="4">
    <source>
        <dbReference type="SAM" id="Phobius"/>
    </source>
</evidence>
<proteinExistence type="predicted"/>
<dbReference type="InterPro" id="IPR036259">
    <property type="entry name" value="MFS_trans_sf"/>
</dbReference>
<feature type="transmembrane region" description="Helical" evidence="4">
    <location>
        <begin position="146"/>
        <end position="165"/>
    </location>
</feature>
<dbReference type="Proteomes" id="UP000539372">
    <property type="component" value="Unassembled WGS sequence"/>
</dbReference>
<feature type="transmembrane region" description="Helical" evidence="4">
    <location>
        <begin position="311"/>
        <end position="330"/>
    </location>
</feature>
<sequence>MTSSPLSGGSSGTGQPPAFIQRTGLFAMAAVCGLAVANIYYNQPMIGIIEAEFEQPEITRLIPTATQLGYALGLFFLLPVGDIVERRRLIVGQFLLLAVALVGAALATSAWVLVAASLAVGASASVAQQIVPLSATLSDPARRGRAIGTVMAGLLSGILLSRTLSGFVGEHLGWRDMFWVGVPLALVSAGLMRRVLPVLSPHTPMAYGRALRSLANLWMRHRELRAAALVQACLFGSFSAFWTILALYLAGPNFGLGADVAGLFGVLGVVGVAAAPIAGKLSDKYNPRVTVWAGVALCIFAWGAAGSFAAIAALIIAVIVMDFGFQIALISNQHIVYSLAQAARGRLNTILMTGMFLGGAAGSALSTYAWAVGGWGGVSILGVGLAVAALAVMAVHRPKAA</sequence>
<feature type="transmembrane region" description="Helical" evidence="4">
    <location>
        <begin position="20"/>
        <end position="41"/>
    </location>
</feature>